<evidence type="ECO:0000313" key="4">
    <source>
        <dbReference type="Proteomes" id="UP000235786"/>
    </source>
</evidence>
<dbReference type="InterPro" id="IPR059009">
    <property type="entry name" value="Znf_C2H2_17_1st"/>
</dbReference>
<dbReference type="EMBL" id="KZ613937">
    <property type="protein sequence ID" value="PMD48938.1"/>
    <property type="molecule type" value="Genomic_DNA"/>
</dbReference>
<name>A0A2J6SDU9_HYAVF</name>
<feature type="domain" description="C2H2-type" evidence="2">
    <location>
        <begin position="305"/>
        <end position="335"/>
    </location>
</feature>
<feature type="domain" description="C2H2-type" evidence="2">
    <location>
        <begin position="269"/>
        <end position="295"/>
    </location>
</feature>
<dbReference type="AlphaFoldDB" id="A0A2J6SDU9"/>
<feature type="region of interest" description="Disordered" evidence="1">
    <location>
        <begin position="361"/>
        <end position="414"/>
    </location>
</feature>
<dbReference type="Pfam" id="PF26176">
    <property type="entry name" value="zf_C2H2_17_2"/>
    <property type="match status" value="1"/>
</dbReference>
<evidence type="ECO:0000256" key="1">
    <source>
        <dbReference type="SAM" id="MobiDB-lite"/>
    </source>
</evidence>
<evidence type="ECO:0000259" key="2">
    <source>
        <dbReference type="SMART" id="SM00355"/>
    </source>
</evidence>
<dbReference type="Gene3D" id="3.30.160.60">
    <property type="entry name" value="Classic Zinc Finger"/>
    <property type="match status" value="1"/>
</dbReference>
<sequence>MSAESSTPFPFSETVHRIRLQLSDVVAVFALNQDSFRRHQDAVQELLHLDCALLEVERSSAVGILSTIKDKISETIEQSRGCFAGFLEKCKLDPIFGQILPEANYIEAFRSSINELRTDLVDTLLGIEIGPEPMEDPTFSNRPWPHPSSISSHVLEDEDTEENFCLAQLLTNELKFGNSQFPETVTNANQNNDTVASRGHNQYTENMKSLLELRTLNSAREKDFYQNVSTGPDGLYHCPWEGKDMPCNHQPTKQRSTYYTNVDAHLKPYHCKVEICRHAPFGRSYSLFRHEREAHRMHGVGDRFHLCPIRGCERRSPDHGFPRYWNLVDHMKRIHNCSPTAHSIDGCKESCKGGSFILQPELDDPTTESSITLGTPIPSGLRAEKNVEGRIAKTPTSRQSMKKPRKSKRVRKLR</sequence>
<dbReference type="OrthoDB" id="5062908at2759"/>
<proteinExistence type="predicted"/>
<keyword evidence="4" id="KW-1185">Reference proteome</keyword>
<organism evidence="3 4">
    <name type="scientific">Hyaloscypha variabilis (strain UAMH 11265 / GT02V1 / F)</name>
    <name type="common">Meliniomyces variabilis</name>
    <dbReference type="NCBI Taxonomy" id="1149755"/>
    <lineage>
        <taxon>Eukaryota</taxon>
        <taxon>Fungi</taxon>
        <taxon>Dikarya</taxon>
        <taxon>Ascomycota</taxon>
        <taxon>Pezizomycotina</taxon>
        <taxon>Leotiomycetes</taxon>
        <taxon>Helotiales</taxon>
        <taxon>Hyaloscyphaceae</taxon>
        <taxon>Hyaloscypha</taxon>
        <taxon>Hyaloscypha variabilis</taxon>
    </lineage>
</organism>
<evidence type="ECO:0000313" key="3">
    <source>
        <dbReference type="EMBL" id="PMD48938.1"/>
    </source>
</evidence>
<feature type="compositionally biased region" description="Basic residues" evidence="1">
    <location>
        <begin position="400"/>
        <end position="414"/>
    </location>
</feature>
<reference evidence="3 4" key="1">
    <citation type="submission" date="2016-04" db="EMBL/GenBank/DDBJ databases">
        <title>A degradative enzymes factory behind the ericoid mycorrhizal symbiosis.</title>
        <authorList>
            <consortium name="DOE Joint Genome Institute"/>
            <person name="Martino E."/>
            <person name="Morin E."/>
            <person name="Grelet G."/>
            <person name="Kuo A."/>
            <person name="Kohler A."/>
            <person name="Daghino S."/>
            <person name="Barry K."/>
            <person name="Choi C."/>
            <person name="Cichocki N."/>
            <person name="Clum A."/>
            <person name="Copeland A."/>
            <person name="Hainaut M."/>
            <person name="Haridas S."/>
            <person name="Labutti K."/>
            <person name="Lindquist E."/>
            <person name="Lipzen A."/>
            <person name="Khouja H.-R."/>
            <person name="Murat C."/>
            <person name="Ohm R."/>
            <person name="Olson A."/>
            <person name="Spatafora J."/>
            <person name="Veneault-Fourrey C."/>
            <person name="Henrissat B."/>
            <person name="Grigoriev I."/>
            <person name="Martin F."/>
            <person name="Perotto S."/>
        </authorList>
    </citation>
    <scope>NUCLEOTIDE SEQUENCE [LARGE SCALE GENOMIC DNA]</scope>
    <source>
        <strain evidence="3 4">F</strain>
    </source>
</reference>
<dbReference type="InterPro" id="IPR059095">
    <property type="entry name" value="Znf_C2H2_17_2nd"/>
</dbReference>
<feature type="compositionally biased region" description="Basic and acidic residues" evidence="1">
    <location>
        <begin position="382"/>
        <end position="391"/>
    </location>
</feature>
<dbReference type="Pfam" id="PF26177">
    <property type="entry name" value="zf_C2H2_17_1st"/>
    <property type="match status" value="1"/>
</dbReference>
<accession>A0A2J6SDU9</accession>
<protein>
    <recommendedName>
        <fullName evidence="2">C2H2-type domain-containing protein</fullName>
    </recommendedName>
</protein>
<dbReference type="STRING" id="1149755.A0A2J6SDU9"/>
<dbReference type="InterPro" id="IPR013087">
    <property type="entry name" value="Znf_C2H2_type"/>
</dbReference>
<gene>
    <name evidence="3" type="ORF">L207DRAFT_575581</name>
</gene>
<dbReference type="Proteomes" id="UP000235786">
    <property type="component" value="Unassembled WGS sequence"/>
</dbReference>
<dbReference type="SMART" id="SM00355">
    <property type="entry name" value="ZnF_C2H2"/>
    <property type="match status" value="2"/>
</dbReference>